<dbReference type="AlphaFoldDB" id="A0A231HDG7"/>
<evidence type="ECO:0000313" key="1">
    <source>
        <dbReference type="EMBL" id="OXR46919.1"/>
    </source>
</evidence>
<dbReference type="EMBL" id="NGAF01000001">
    <property type="protein sequence ID" value="OXR46919.1"/>
    <property type="molecule type" value="Genomic_DNA"/>
</dbReference>
<name>A0A231HDG7_9NOCA</name>
<evidence type="ECO:0008006" key="3">
    <source>
        <dbReference type="Google" id="ProtNLM"/>
    </source>
</evidence>
<comment type="caution">
    <text evidence="1">The sequence shown here is derived from an EMBL/GenBank/DDBJ whole genome shotgun (WGS) entry which is preliminary data.</text>
</comment>
<sequence>MSAVCPNPPRTRPRRRLAREIRASGVAVTLVVHEHKRPGRGIELAASAELLKAADIGLEFLTGEL</sequence>
<dbReference type="Proteomes" id="UP000215506">
    <property type="component" value="Unassembled WGS sequence"/>
</dbReference>
<gene>
    <name evidence="1" type="ORF">B7C42_00033</name>
</gene>
<keyword evidence="2" id="KW-1185">Reference proteome</keyword>
<protein>
    <recommendedName>
        <fullName evidence="3">Resolvase/invertase-type recombinase catalytic domain-containing protein</fullName>
    </recommendedName>
</protein>
<organism evidence="1 2">
    <name type="scientific">Nocardia cerradoensis</name>
    <dbReference type="NCBI Taxonomy" id="85688"/>
    <lineage>
        <taxon>Bacteria</taxon>
        <taxon>Bacillati</taxon>
        <taxon>Actinomycetota</taxon>
        <taxon>Actinomycetes</taxon>
        <taxon>Mycobacteriales</taxon>
        <taxon>Nocardiaceae</taxon>
        <taxon>Nocardia</taxon>
    </lineage>
</organism>
<evidence type="ECO:0000313" key="2">
    <source>
        <dbReference type="Proteomes" id="UP000215506"/>
    </source>
</evidence>
<accession>A0A231HDG7</accession>
<proteinExistence type="predicted"/>
<reference evidence="1 2" key="1">
    <citation type="submission" date="2017-07" db="EMBL/GenBank/DDBJ databases">
        <title>First draft Genome Sequence of Nocardia cerradoensis isolated from human infection.</title>
        <authorList>
            <person name="Carrasco G."/>
        </authorList>
    </citation>
    <scope>NUCLEOTIDE SEQUENCE [LARGE SCALE GENOMIC DNA]</scope>
    <source>
        <strain evidence="1 2">CNM20130759</strain>
    </source>
</reference>